<proteinExistence type="predicted"/>
<dbReference type="AlphaFoldDB" id="A0A5J9SLQ0"/>
<organism evidence="2 3">
    <name type="scientific">Eragrostis curvula</name>
    <name type="common">weeping love grass</name>
    <dbReference type="NCBI Taxonomy" id="38414"/>
    <lineage>
        <taxon>Eukaryota</taxon>
        <taxon>Viridiplantae</taxon>
        <taxon>Streptophyta</taxon>
        <taxon>Embryophyta</taxon>
        <taxon>Tracheophyta</taxon>
        <taxon>Spermatophyta</taxon>
        <taxon>Magnoliopsida</taxon>
        <taxon>Liliopsida</taxon>
        <taxon>Poales</taxon>
        <taxon>Poaceae</taxon>
        <taxon>PACMAD clade</taxon>
        <taxon>Chloridoideae</taxon>
        <taxon>Eragrostideae</taxon>
        <taxon>Eragrostidinae</taxon>
        <taxon>Eragrostis</taxon>
    </lineage>
</organism>
<dbReference type="EMBL" id="RWGY01000663">
    <property type="protein sequence ID" value="TVT99890.1"/>
    <property type="molecule type" value="Genomic_DNA"/>
</dbReference>
<evidence type="ECO:0000313" key="2">
    <source>
        <dbReference type="EMBL" id="TVT99890.1"/>
    </source>
</evidence>
<dbReference type="Proteomes" id="UP000324897">
    <property type="component" value="Unassembled WGS sequence"/>
</dbReference>
<dbReference type="InterPro" id="IPR027417">
    <property type="entry name" value="P-loop_NTPase"/>
</dbReference>
<dbReference type="PANTHER" id="PTHR33377:SF50">
    <property type="entry name" value="NB-ARC DOMAIN-CONTAINING PROTEIN"/>
    <property type="match status" value="1"/>
</dbReference>
<dbReference type="PANTHER" id="PTHR33377">
    <property type="entry name" value="OS10G0134700 PROTEIN-RELATED"/>
    <property type="match status" value="1"/>
</dbReference>
<dbReference type="Gramene" id="TVT99890">
    <property type="protein sequence ID" value="TVT99890"/>
    <property type="gene ID" value="EJB05_54721"/>
</dbReference>
<dbReference type="InterPro" id="IPR002182">
    <property type="entry name" value="NB-ARC"/>
</dbReference>
<evidence type="ECO:0000259" key="1">
    <source>
        <dbReference type="Pfam" id="PF00931"/>
    </source>
</evidence>
<gene>
    <name evidence="2" type="ORF">EJB05_54721</name>
</gene>
<evidence type="ECO:0000313" key="3">
    <source>
        <dbReference type="Proteomes" id="UP000324897"/>
    </source>
</evidence>
<reference evidence="2 3" key="1">
    <citation type="journal article" date="2019" name="Sci. Rep.">
        <title>A high-quality genome of Eragrostis curvula grass provides insights into Poaceae evolution and supports new strategies to enhance forage quality.</title>
        <authorList>
            <person name="Carballo J."/>
            <person name="Santos B.A.C.M."/>
            <person name="Zappacosta D."/>
            <person name="Garbus I."/>
            <person name="Selva J.P."/>
            <person name="Gallo C.A."/>
            <person name="Diaz A."/>
            <person name="Albertini E."/>
            <person name="Caccamo M."/>
            <person name="Echenique V."/>
        </authorList>
    </citation>
    <scope>NUCLEOTIDE SEQUENCE [LARGE SCALE GENOMIC DNA]</scope>
    <source>
        <strain evidence="3">cv. Victoria</strain>
        <tissue evidence="2">Leaf</tissue>
    </source>
</reference>
<comment type="caution">
    <text evidence="2">The sequence shown here is derived from an EMBL/GenBank/DDBJ whole genome shotgun (WGS) entry which is preliminary data.</text>
</comment>
<accession>A0A5J9SLQ0</accession>
<dbReference type="GO" id="GO:0043531">
    <property type="term" value="F:ADP binding"/>
    <property type="evidence" value="ECO:0007669"/>
    <property type="project" value="InterPro"/>
</dbReference>
<feature type="domain" description="NB-ARC" evidence="1">
    <location>
        <begin position="1"/>
        <end position="154"/>
    </location>
</feature>
<dbReference type="Gene3D" id="3.40.50.300">
    <property type="entry name" value="P-loop containing nucleotide triphosphate hydrolases"/>
    <property type="match status" value="1"/>
</dbReference>
<protein>
    <recommendedName>
        <fullName evidence="1">NB-ARC domain-containing protein</fullName>
    </recommendedName>
</protein>
<name>A0A5J9SLQ0_9POAL</name>
<feature type="non-terminal residue" evidence="2">
    <location>
        <position position="1"/>
    </location>
</feature>
<sequence>MERIMDFLMQKDHQVTESVGILPIVGPRWVGKSTIIAHVCNDAKVRDYFSQVMIFTGDDTNNENIYTMRDVGVTMHRNDALVENEKVLVIVELSGDIDEVAWTIFFSSYGVHLGKGSRIIMTSRSDQVKKIGTSQALVLDYLPPDAYWYFFKVLTFGSVFPSDQPELESIAMEIARGLDGTFISANMNSRILRNNFVSQHWRVYLECFNTNIQHNVSLFGESPYNLTRKSKPRAYHIKNDWFAVFSKHRTCPDGQNIPRIKVRDVLSGNIKHEDNTNIENLCNLKDVSVTVAKNERVLVIIELSGEVDEVAWKRLYSSYGVYLGRGSKLIITSRSNKANNFGTTQALVLNFLPPEAYLYFFKILIFGSTYPSDHPELESIAMEIARALRGSFIDANITSCILQNNFDSHYWWIHLADFNKHIQRNVSLFAANPFDLIRKGKPISYQISDDEFVILDKHRECPDENNVPVITSKGLASRSVKYEDIDYLVWKSHIPPYKFYIASCTFEKSNKRMETS</sequence>
<dbReference type="Pfam" id="PF00931">
    <property type="entry name" value="NB-ARC"/>
    <property type="match status" value="1"/>
</dbReference>
<dbReference type="SUPFAM" id="SSF52540">
    <property type="entry name" value="P-loop containing nucleoside triphosphate hydrolases"/>
    <property type="match status" value="2"/>
</dbReference>
<keyword evidence="3" id="KW-1185">Reference proteome</keyword>